<dbReference type="Proteomes" id="UP000636891">
    <property type="component" value="Unassembled WGS sequence"/>
</dbReference>
<keyword evidence="4 7" id="KW-0812">Transmembrane</keyword>
<dbReference type="EMBL" id="JACOOK010000002">
    <property type="protein sequence ID" value="MBC5616392.1"/>
    <property type="molecule type" value="Genomic_DNA"/>
</dbReference>
<comment type="caution">
    <text evidence="8">The sequence shown here is derived from an EMBL/GenBank/DDBJ whole genome shotgun (WGS) entry which is preliminary data.</text>
</comment>
<name>A0ABR7CLE5_9BACT</name>
<gene>
    <name evidence="8" type="ORF">H8S08_05070</name>
</gene>
<proteinExistence type="inferred from homology"/>
<evidence type="ECO:0000256" key="3">
    <source>
        <dbReference type="ARBA" id="ARBA00022475"/>
    </source>
</evidence>
<dbReference type="Pfam" id="PF01914">
    <property type="entry name" value="MarC"/>
    <property type="match status" value="1"/>
</dbReference>
<keyword evidence="5 7" id="KW-1133">Transmembrane helix</keyword>
<accession>A0ABR7CLE5</accession>
<evidence type="ECO:0000256" key="2">
    <source>
        <dbReference type="ARBA" id="ARBA00009784"/>
    </source>
</evidence>
<evidence type="ECO:0000256" key="7">
    <source>
        <dbReference type="RuleBase" id="RU362048"/>
    </source>
</evidence>
<feature type="transmembrane region" description="Helical" evidence="7">
    <location>
        <begin position="51"/>
        <end position="75"/>
    </location>
</feature>
<keyword evidence="6 7" id="KW-0472">Membrane</keyword>
<dbReference type="PANTHER" id="PTHR33508">
    <property type="entry name" value="UPF0056 MEMBRANE PROTEIN YHCE"/>
    <property type="match status" value="1"/>
</dbReference>
<reference evidence="8 9" key="1">
    <citation type="submission" date="2020-08" db="EMBL/GenBank/DDBJ databases">
        <title>Genome public.</title>
        <authorList>
            <person name="Liu C."/>
            <person name="Sun Q."/>
        </authorList>
    </citation>
    <scope>NUCLEOTIDE SEQUENCE [LARGE SCALE GENOMIC DNA]</scope>
    <source>
        <strain evidence="8 9">New-7</strain>
    </source>
</reference>
<feature type="transmembrane region" description="Helical" evidence="7">
    <location>
        <begin position="6"/>
        <end position="30"/>
    </location>
</feature>
<evidence type="ECO:0000313" key="8">
    <source>
        <dbReference type="EMBL" id="MBC5616392.1"/>
    </source>
</evidence>
<organism evidence="8 9">
    <name type="scientific">Alistipes hominis</name>
    <dbReference type="NCBI Taxonomy" id="2763015"/>
    <lineage>
        <taxon>Bacteria</taxon>
        <taxon>Pseudomonadati</taxon>
        <taxon>Bacteroidota</taxon>
        <taxon>Bacteroidia</taxon>
        <taxon>Bacteroidales</taxon>
        <taxon>Rikenellaceae</taxon>
        <taxon>Alistipes</taxon>
    </lineage>
</organism>
<protein>
    <recommendedName>
        <fullName evidence="7">UPF0056 membrane protein</fullName>
    </recommendedName>
</protein>
<evidence type="ECO:0000256" key="1">
    <source>
        <dbReference type="ARBA" id="ARBA00004651"/>
    </source>
</evidence>
<feature type="transmembrane region" description="Helical" evidence="7">
    <location>
        <begin position="189"/>
        <end position="212"/>
    </location>
</feature>
<evidence type="ECO:0000256" key="6">
    <source>
        <dbReference type="ARBA" id="ARBA00023136"/>
    </source>
</evidence>
<feature type="transmembrane region" description="Helical" evidence="7">
    <location>
        <begin position="121"/>
        <end position="144"/>
    </location>
</feature>
<evidence type="ECO:0000256" key="5">
    <source>
        <dbReference type="ARBA" id="ARBA00022989"/>
    </source>
</evidence>
<feature type="transmembrane region" description="Helical" evidence="7">
    <location>
        <begin position="156"/>
        <end position="177"/>
    </location>
</feature>
<comment type="subcellular location">
    <subcellularLocation>
        <location evidence="1 7">Cell membrane</location>
        <topology evidence="1 7">Multi-pass membrane protein</topology>
    </subcellularLocation>
</comment>
<comment type="similarity">
    <text evidence="2 7">Belongs to the UPF0056 (MarC) family.</text>
</comment>
<keyword evidence="9" id="KW-1185">Reference proteome</keyword>
<keyword evidence="3" id="KW-1003">Cell membrane</keyword>
<sequence length="224" mass="24199">MLKESFVFMFISSFMALFPVANPVGTGFIINGFLSGLDRSERRSIVRRIAVNYLLIGIGSLAIGHFVLSLFGLSLPIVQLGGGLLICKTALQWLGDSDASTGSAPDKPVDPISVRNLESRVFYPITFPISIGPGSISVIFTLMASVNIKDGLGKIIINYAVIAFVIFLMCLILYVILSQGQKITKKVGVTGTMIINKMVAFFTFCVGIQIIAEGVEKIFHLSLS</sequence>
<dbReference type="RefSeq" id="WP_055202951.1">
    <property type="nucleotide sequence ID" value="NZ_JACOOK010000002.1"/>
</dbReference>
<dbReference type="InterPro" id="IPR002771">
    <property type="entry name" value="Multi_antbiot-R_MarC"/>
</dbReference>
<evidence type="ECO:0000256" key="4">
    <source>
        <dbReference type="ARBA" id="ARBA00022692"/>
    </source>
</evidence>
<comment type="caution">
    <text evidence="7">Lacks conserved residue(s) required for the propagation of feature annotation.</text>
</comment>
<dbReference type="PANTHER" id="PTHR33508:SF1">
    <property type="entry name" value="UPF0056 MEMBRANE PROTEIN YHCE"/>
    <property type="match status" value="1"/>
</dbReference>
<evidence type="ECO:0000313" key="9">
    <source>
        <dbReference type="Proteomes" id="UP000636891"/>
    </source>
</evidence>